<dbReference type="AlphaFoldDB" id="A0A7R8D6T4"/>
<sequence>MISSPAKLLSASEMKRIKIPILNAIHQYNYLKMGGVDGMDENISIYRTRIRGKKMKSGIYGMLLEQVTSLRRVLRYLTKYNVKRHLNYKSMGRQKYLDNVFNHPRH</sequence>
<evidence type="ECO:0000313" key="2">
    <source>
        <dbReference type="Proteomes" id="UP000675881"/>
    </source>
</evidence>
<evidence type="ECO:0000313" key="1">
    <source>
        <dbReference type="EMBL" id="CAF3047344.1"/>
    </source>
</evidence>
<name>A0A7R8D6T4_LEPSM</name>
<keyword evidence="2" id="KW-1185">Reference proteome</keyword>
<accession>A0A7R8D6T4</accession>
<protein>
    <submittedName>
        <fullName evidence="1">(salmon louse) hypothetical protein</fullName>
    </submittedName>
</protein>
<reference evidence="1" key="1">
    <citation type="submission" date="2021-02" db="EMBL/GenBank/DDBJ databases">
        <authorList>
            <person name="Bekaert M."/>
        </authorList>
    </citation>
    <scope>NUCLEOTIDE SEQUENCE</scope>
    <source>
        <strain evidence="1">IoA-00</strain>
    </source>
</reference>
<gene>
    <name evidence="1" type="ORF">LSAA_14867</name>
</gene>
<organism evidence="1 2">
    <name type="scientific">Lepeophtheirus salmonis</name>
    <name type="common">Salmon louse</name>
    <name type="synonym">Caligus salmonis</name>
    <dbReference type="NCBI Taxonomy" id="72036"/>
    <lineage>
        <taxon>Eukaryota</taxon>
        <taxon>Metazoa</taxon>
        <taxon>Ecdysozoa</taxon>
        <taxon>Arthropoda</taxon>
        <taxon>Crustacea</taxon>
        <taxon>Multicrustacea</taxon>
        <taxon>Hexanauplia</taxon>
        <taxon>Copepoda</taxon>
        <taxon>Siphonostomatoida</taxon>
        <taxon>Caligidae</taxon>
        <taxon>Lepeophtheirus</taxon>
    </lineage>
</organism>
<dbReference type="EMBL" id="HG994588">
    <property type="protein sequence ID" value="CAF3047344.1"/>
    <property type="molecule type" value="Genomic_DNA"/>
</dbReference>
<dbReference type="Proteomes" id="UP000675881">
    <property type="component" value="Chromosome 9"/>
</dbReference>
<proteinExistence type="predicted"/>